<dbReference type="GO" id="GO:0051539">
    <property type="term" value="F:4 iron, 4 sulfur cluster binding"/>
    <property type="evidence" value="ECO:0007669"/>
    <property type="project" value="UniProtKB-UniRule"/>
</dbReference>
<dbReference type="HOGENOM" id="CLU_012862_3_4_2"/>
<dbReference type="InterPro" id="IPR003651">
    <property type="entry name" value="Endonuclease3_FeS-loop_motif"/>
</dbReference>
<dbReference type="PANTHER" id="PTHR43286:SF1">
    <property type="entry name" value="ENDONUCLEASE III-LIKE PROTEIN 1"/>
    <property type="match status" value="1"/>
</dbReference>
<dbReference type="PIRSF" id="PIRSF001435">
    <property type="entry name" value="Nth"/>
    <property type="match status" value="1"/>
</dbReference>
<dbReference type="InterPro" id="IPR003265">
    <property type="entry name" value="HhH-GPD_domain"/>
</dbReference>
<organism evidence="15 16">
    <name type="scientific">Methanomethylovorans hollandica (strain DSM 15978 / NBRC 107637 / DMS1)</name>
    <dbReference type="NCBI Taxonomy" id="867904"/>
    <lineage>
        <taxon>Archaea</taxon>
        <taxon>Methanobacteriati</taxon>
        <taxon>Methanobacteriota</taxon>
        <taxon>Stenosarchaea group</taxon>
        <taxon>Methanomicrobia</taxon>
        <taxon>Methanosarcinales</taxon>
        <taxon>Methanosarcinaceae</taxon>
        <taxon>Methanomethylovorans</taxon>
    </lineage>
</organism>
<reference evidence="16" key="1">
    <citation type="submission" date="2012-02" db="EMBL/GenBank/DDBJ databases">
        <title>Complete sequence of chromosome of Methanomethylovorans hollandica DSM 15978.</title>
        <authorList>
            <person name="Lucas S."/>
            <person name="Copeland A."/>
            <person name="Lapidus A."/>
            <person name="Glavina del Rio T."/>
            <person name="Dalin E."/>
            <person name="Tice H."/>
            <person name="Bruce D."/>
            <person name="Goodwin L."/>
            <person name="Pitluck S."/>
            <person name="Peters L."/>
            <person name="Mikhailova N."/>
            <person name="Held B."/>
            <person name="Kyrpides N."/>
            <person name="Mavromatis K."/>
            <person name="Ivanova N."/>
            <person name="Brettin T."/>
            <person name="Detter J.C."/>
            <person name="Han C."/>
            <person name="Larimer F."/>
            <person name="Land M."/>
            <person name="Hauser L."/>
            <person name="Markowitz V."/>
            <person name="Cheng J.-F."/>
            <person name="Hugenholtz P."/>
            <person name="Woyke T."/>
            <person name="Wu D."/>
            <person name="Spring S."/>
            <person name="Schroeder M."/>
            <person name="Brambilla E."/>
            <person name="Klenk H.-P."/>
            <person name="Eisen J.A."/>
        </authorList>
    </citation>
    <scope>NUCLEOTIDE SEQUENCE [LARGE SCALE GENOMIC DNA]</scope>
    <source>
        <strain evidence="16">DSM 15978 / NBRC 107637 / DMS1</strain>
    </source>
</reference>
<evidence type="ECO:0000256" key="11">
    <source>
        <dbReference type="ARBA" id="ARBA00023295"/>
    </source>
</evidence>
<dbReference type="Pfam" id="PF00633">
    <property type="entry name" value="HHH"/>
    <property type="match status" value="1"/>
</dbReference>
<dbReference type="GO" id="GO:0046872">
    <property type="term" value="F:metal ion binding"/>
    <property type="evidence" value="ECO:0007669"/>
    <property type="project" value="UniProtKB-KW"/>
</dbReference>
<keyword evidence="7 13" id="KW-0411">Iron-sulfur</keyword>
<evidence type="ECO:0000256" key="3">
    <source>
        <dbReference type="ARBA" id="ARBA00022723"/>
    </source>
</evidence>
<dbReference type="EMBL" id="CP003362">
    <property type="protein sequence ID" value="AGB48537.1"/>
    <property type="molecule type" value="Genomic_DNA"/>
</dbReference>
<keyword evidence="3 13" id="KW-0479">Metal-binding</keyword>
<dbReference type="GO" id="GO:0140078">
    <property type="term" value="F:class I DNA-(apurinic or apyrimidinic site) endonuclease activity"/>
    <property type="evidence" value="ECO:0007669"/>
    <property type="project" value="UniProtKB-EC"/>
</dbReference>
<dbReference type="GO" id="GO:0006285">
    <property type="term" value="P:base-excision repair, AP site formation"/>
    <property type="evidence" value="ECO:0007669"/>
    <property type="project" value="TreeGrafter"/>
</dbReference>
<keyword evidence="4 13" id="KW-0227">DNA damage</keyword>
<dbReference type="GO" id="GO:0141016">
    <property type="term" value="F:G/T mismatch-specific thymine-DNA glycosylase activity"/>
    <property type="evidence" value="ECO:0007669"/>
    <property type="project" value="UniProtKB-EC"/>
</dbReference>
<evidence type="ECO:0000256" key="1">
    <source>
        <dbReference type="ARBA" id="ARBA00008343"/>
    </source>
</evidence>
<evidence type="ECO:0000256" key="9">
    <source>
        <dbReference type="ARBA" id="ARBA00023204"/>
    </source>
</evidence>
<comment type="similarity">
    <text evidence="1 13">Belongs to the Nth/MutY family.</text>
</comment>
<dbReference type="InterPro" id="IPR004035">
    <property type="entry name" value="Endouclease-III_FeS-bd_BS"/>
</dbReference>
<keyword evidence="11 13" id="KW-0326">Glycosidase</keyword>
<keyword evidence="15" id="KW-0540">Nuclease</keyword>
<dbReference type="InterPro" id="IPR000445">
    <property type="entry name" value="HhH_motif"/>
</dbReference>
<keyword evidence="16" id="KW-1185">Reference proteome</keyword>
<sequence>MLASEIISRLRNIYTPGFFDRIDDPFYVLISTVLSQRTRDDVTIPTTEKLFRVYGSPAAMAAADPEDLEKLIKDVGFYRVKSGRIIEISRILLQEYEGKVPDNINDLLKLPGVGRKTANCVLTYAFRKDAIAVDTHVHRISNRLCLVTTNAPEETEVELERVVPRELWQYVNELLVRFGQDVCRPISPKCDICVLEDLCPSRMMRVIK</sequence>
<dbReference type="FunFam" id="1.10.1670.10:FF:000001">
    <property type="entry name" value="Endonuclease III"/>
    <property type="match status" value="1"/>
</dbReference>
<feature type="binding site" evidence="13">
    <location>
        <position position="190"/>
    </location>
    <ligand>
        <name>[4Fe-4S] cluster</name>
        <dbReference type="ChEBI" id="CHEBI:49883"/>
    </ligand>
</feature>
<dbReference type="PROSITE" id="PS00764">
    <property type="entry name" value="ENDONUCLEASE_III_1"/>
    <property type="match status" value="1"/>
</dbReference>
<dbReference type="SMART" id="SM00478">
    <property type="entry name" value="ENDO3c"/>
    <property type="match status" value="1"/>
</dbReference>
<dbReference type="EC" id="4.2.99.18" evidence="13"/>
<dbReference type="Pfam" id="PF00730">
    <property type="entry name" value="HhH-GPD"/>
    <property type="match status" value="1"/>
</dbReference>
<proteinExistence type="inferred from homology"/>
<dbReference type="Gene3D" id="1.10.340.30">
    <property type="entry name" value="Hypothetical protein, domain 2"/>
    <property type="match status" value="1"/>
</dbReference>
<comment type="catalytic activity">
    <reaction evidence="13">
        <text>2'-deoxyribonucleotide-(2'-deoxyribose 5'-phosphate)-2'-deoxyribonucleotide-DNA = a 3'-end 2'-deoxyribonucleotide-(2,3-dehydro-2,3-deoxyribose 5'-phosphate)-DNA + a 5'-end 5'-phospho-2'-deoxyribonucleoside-DNA + H(+)</text>
        <dbReference type="Rhea" id="RHEA:66592"/>
        <dbReference type="Rhea" id="RHEA-COMP:13180"/>
        <dbReference type="Rhea" id="RHEA-COMP:16897"/>
        <dbReference type="Rhea" id="RHEA-COMP:17067"/>
        <dbReference type="ChEBI" id="CHEBI:15378"/>
        <dbReference type="ChEBI" id="CHEBI:136412"/>
        <dbReference type="ChEBI" id="CHEBI:157695"/>
        <dbReference type="ChEBI" id="CHEBI:167181"/>
        <dbReference type="EC" id="4.2.99.18"/>
    </reaction>
</comment>
<dbReference type="GO" id="GO:0006289">
    <property type="term" value="P:nucleotide-excision repair"/>
    <property type="evidence" value="ECO:0007669"/>
    <property type="project" value="TreeGrafter"/>
</dbReference>
<evidence type="ECO:0000256" key="5">
    <source>
        <dbReference type="ARBA" id="ARBA00022801"/>
    </source>
</evidence>
<accession>L0KSY0</accession>
<dbReference type="STRING" id="867904.Metho_0260"/>
<keyword evidence="5 13" id="KW-0378">Hydrolase</keyword>
<keyword evidence="2 13" id="KW-0004">4Fe-4S</keyword>
<dbReference type="OrthoDB" id="84708at2157"/>
<evidence type="ECO:0000256" key="8">
    <source>
        <dbReference type="ARBA" id="ARBA00023125"/>
    </source>
</evidence>
<dbReference type="GO" id="GO:0000703">
    <property type="term" value="F:oxidized pyrimidine nucleobase lesion DNA N-glycosylase activity"/>
    <property type="evidence" value="ECO:0007669"/>
    <property type="project" value="TreeGrafter"/>
</dbReference>
<dbReference type="InterPro" id="IPR011257">
    <property type="entry name" value="DNA_glycosylase"/>
</dbReference>
<feature type="binding site" evidence="13">
    <location>
        <position position="183"/>
    </location>
    <ligand>
        <name>[4Fe-4S] cluster</name>
        <dbReference type="ChEBI" id="CHEBI:49883"/>
    </ligand>
</feature>
<dbReference type="InterPro" id="IPR023170">
    <property type="entry name" value="HhH_base_excis_C"/>
</dbReference>
<evidence type="ECO:0000256" key="4">
    <source>
        <dbReference type="ARBA" id="ARBA00022763"/>
    </source>
</evidence>
<keyword evidence="6 13" id="KW-0408">Iron</keyword>
<evidence type="ECO:0000256" key="12">
    <source>
        <dbReference type="ARBA" id="ARBA00052915"/>
    </source>
</evidence>
<comment type="function">
    <text evidence="13">DNA repair enzyme that has both DNA N-glycosylase activity and AP-lyase activity. The DNA N-glycosylase activity releases various damaged pyrimidines from DNA by cleaving the N-glycosidic bond, leaving an AP (apurinic/apyrimidinic) site. The AP-lyase activity cleaves the phosphodiester bond 3' to the AP site by a beta-elimination, leaving a 3'-terminal unsaturated sugar and a product with a terminal 5'-phosphate.</text>
</comment>
<dbReference type="SMART" id="SM00525">
    <property type="entry name" value="FES"/>
    <property type="match status" value="1"/>
</dbReference>
<dbReference type="InterPro" id="IPR005759">
    <property type="entry name" value="Nth"/>
</dbReference>
<keyword evidence="9 13" id="KW-0234">DNA repair</keyword>
<keyword evidence="10 13" id="KW-0456">Lyase</keyword>
<dbReference type="PANTHER" id="PTHR43286">
    <property type="entry name" value="ENDONUCLEASE III-LIKE PROTEIN 1"/>
    <property type="match status" value="1"/>
</dbReference>
<dbReference type="KEGG" id="mhz:Metho_0260"/>
<feature type="binding site" evidence="13">
    <location>
        <position position="193"/>
    </location>
    <ligand>
        <name>[4Fe-4S] cluster</name>
        <dbReference type="ChEBI" id="CHEBI:49883"/>
    </ligand>
</feature>
<dbReference type="Proteomes" id="UP000010866">
    <property type="component" value="Chromosome"/>
</dbReference>
<feature type="domain" description="HhH-GPD" evidence="14">
    <location>
        <begin position="34"/>
        <end position="181"/>
    </location>
</feature>
<dbReference type="Pfam" id="PF10576">
    <property type="entry name" value="EndIII_4Fe-2S"/>
    <property type="match status" value="1"/>
</dbReference>
<dbReference type="GeneID" id="14408202"/>
<dbReference type="Gene3D" id="1.10.1670.10">
    <property type="entry name" value="Helix-hairpin-Helix base-excision DNA repair enzymes (C-terminal)"/>
    <property type="match status" value="1"/>
</dbReference>
<comment type="cofactor">
    <cofactor evidence="13">
        <name>[4Fe-4S] cluster</name>
        <dbReference type="ChEBI" id="CHEBI:49883"/>
    </cofactor>
    <text evidence="13">Binds 1 [4Fe-4S] cluster.</text>
</comment>
<protein>
    <recommendedName>
        <fullName evidence="13">Endonuclease III</fullName>
        <ecNumber evidence="13">4.2.99.18</ecNumber>
    </recommendedName>
    <alternativeName>
        <fullName evidence="13">DNA-(apurinic or apyrimidinic site) lyase</fullName>
    </alternativeName>
</protein>
<dbReference type="CDD" id="cd00056">
    <property type="entry name" value="ENDO3c"/>
    <property type="match status" value="1"/>
</dbReference>
<dbReference type="FunFam" id="1.10.340.30:FF:000001">
    <property type="entry name" value="Endonuclease III"/>
    <property type="match status" value="1"/>
</dbReference>
<evidence type="ECO:0000313" key="16">
    <source>
        <dbReference type="Proteomes" id="UP000010866"/>
    </source>
</evidence>
<name>L0KSY0_METHD</name>
<keyword evidence="15" id="KW-0255">Endonuclease</keyword>
<gene>
    <name evidence="13" type="primary">nth</name>
    <name evidence="15" type="ordered locus">Metho_0260</name>
</gene>
<evidence type="ECO:0000313" key="15">
    <source>
        <dbReference type="EMBL" id="AGB48537.1"/>
    </source>
</evidence>
<evidence type="ECO:0000259" key="14">
    <source>
        <dbReference type="SMART" id="SM00478"/>
    </source>
</evidence>
<keyword evidence="8 13" id="KW-0238">DNA-binding</keyword>
<evidence type="ECO:0000256" key="6">
    <source>
        <dbReference type="ARBA" id="ARBA00023004"/>
    </source>
</evidence>
<evidence type="ECO:0000256" key="2">
    <source>
        <dbReference type="ARBA" id="ARBA00022485"/>
    </source>
</evidence>
<evidence type="ECO:0000256" key="13">
    <source>
        <dbReference type="HAMAP-Rule" id="MF_00942"/>
    </source>
</evidence>
<dbReference type="SUPFAM" id="SSF48150">
    <property type="entry name" value="DNA-glycosylase"/>
    <property type="match status" value="1"/>
</dbReference>
<dbReference type="RefSeq" id="WP_015323706.1">
    <property type="nucleotide sequence ID" value="NC_019977.1"/>
</dbReference>
<dbReference type="HAMAP" id="MF_00942">
    <property type="entry name" value="Nth"/>
    <property type="match status" value="1"/>
</dbReference>
<dbReference type="GO" id="GO:0003677">
    <property type="term" value="F:DNA binding"/>
    <property type="evidence" value="ECO:0007669"/>
    <property type="project" value="UniProtKB-UniRule"/>
</dbReference>
<evidence type="ECO:0000256" key="7">
    <source>
        <dbReference type="ARBA" id="ARBA00023014"/>
    </source>
</evidence>
<evidence type="ECO:0000256" key="10">
    <source>
        <dbReference type="ARBA" id="ARBA00023239"/>
    </source>
</evidence>
<feature type="binding site" evidence="13">
    <location>
        <position position="199"/>
    </location>
    <ligand>
        <name>[4Fe-4S] cluster</name>
        <dbReference type="ChEBI" id="CHEBI:49883"/>
    </ligand>
</feature>
<comment type="catalytic activity">
    <reaction evidence="12">
        <text>Hydrolyzes mismatched double-stranded DNA and polynucleotides, releasing free thymine.</text>
        <dbReference type="EC" id="3.2.2.29"/>
    </reaction>
</comment>
<dbReference type="AlphaFoldDB" id="L0KSY0"/>